<evidence type="ECO:0000259" key="4">
    <source>
        <dbReference type="PROSITE" id="PS51186"/>
    </source>
</evidence>
<dbReference type="AlphaFoldDB" id="A0A6G1G0L5"/>
<protein>
    <submittedName>
        <fullName evidence="5 7">Acyl-CoA N-acyltransferase</fullName>
    </submittedName>
</protein>
<dbReference type="PANTHER" id="PTHR10545:SF29">
    <property type="entry name" value="GH14572P-RELATED"/>
    <property type="match status" value="1"/>
</dbReference>
<dbReference type="OrthoDB" id="7305308at2759"/>
<evidence type="ECO:0000313" key="6">
    <source>
        <dbReference type="Proteomes" id="UP000504638"/>
    </source>
</evidence>
<accession>A0A6G1G0L5</accession>
<name>A0A6G1G0L5_9PEZI</name>
<dbReference type="FunFam" id="3.40.630.30:FF:000064">
    <property type="entry name" value="GNAT family acetyltransferase"/>
    <property type="match status" value="1"/>
</dbReference>
<sequence>MATEPTIRLARRADVTTVLNLIKELAAFENCEDQVEATEGTLLTTLSFEETDSIGTSLGNSGYAKTLLIQSPDGDVAGMALYFFNYSTWRARPGIYLEDLYVRPAYRRRGYAGLLLKELARRAVEMDGGRLEWACLTWNENALKFYEGIGATKMVEWVGLRVDGEALVKLASGKEERVLGQDVRIHSE</sequence>
<dbReference type="GeneID" id="54422494"/>
<evidence type="ECO:0000256" key="2">
    <source>
        <dbReference type="ARBA" id="ARBA00022679"/>
    </source>
</evidence>
<dbReference type="RefSeq" id="XP_033533225.1">
    <property type="nucleotide sequence ID" value="XM_033681924.1"/>
</dbReference>
<dbReference type="GO" id="GO:0008080">
    <property type="term" value="F:N-acetyltransferase activity"/>
    <property type="evidence" value="ECO:0007669"/>
    <property type="project" value="UniProtKB-ARBA"/>
</dbReference>
<gene>
    <name evidence="5 7" type="ORF">P152DRAFT_483037</name>
</gene>
<dbReference type="PROSITE" id="PS51186">
    <property type="entry name" value="GNAT"/>
    <property type="match status" value="1"/>
</dbReference>
<dbReference type="SUPFAM" id="SSF55729">
    <property type="entry name" value="Acyl-CoA N-acyltransferases (Nat)"/>
    <property type="match status" value="1"/>
</dbReference>
<dbReference type="Proteomes" id="UP000504638">
    <property type="component" value="Unplaced"/>
</dbReference>
<reference evidence="7" key="3">
    <citation type="submission" date="2025-04" db="UniProtKB">
        <authorList>
            <consortium name="RefSeq"/>
        </authorList>
    </citation>
    <scope>IDENTIFICATION</scope>
    <source>
        <strain evidence="7">CBS 781.70</strain>
    </source>
</reference>
<proteinExistence type="inferred from homology"/>
<dbReference type="Gene3D" id="3.40.630.30">
    <property type="match status" value="1"/>
</dbReference>
<comment type="similarity">
    <text evidence="1">Belongs to the acetyltransferase family.</text>
</comment>
<evidence type="ECO:0000256" key="3">
    <source>
        <dbReference type="ARBA" id="ARBA00023315"/>
    </source>
</evidence>
<evidence type="ECO:0000256" key="1">
    <source>
        <dbReference type="ARBA" id="ARBA00008694"/>
    </source>
</evidence>
<evidence type="ECO:0000313" key="7">
    <source>
        <dbReference type="RefSeq" id="XP_033533225.1"/>
    </source>
</evidence>
<keyword evidence="3 5" id="KW-0012">Acyltransferase</keyword>
<reference evidence="7" key="2">
    <citation type="submission" date="2020-04" db="EMBL/GenBank/DDBJ databases">
        <authorList>
            <consortium name="NCBI Genome Project"/>
        </authorList>
    </citation>
    <scope>NUCLEOTIDE SEQUENCE</scope>
    <source>
        <strain evidence="7">CBS 781.70</strain>
    </source>
</reference>
<feature type="domain" description="N-acetyltransferase" evidence="4">
    <location>
        <begin position="5"/>
        <end position="174"/>
    </location>
</feature>
<keyword evidence="6" id="KW-1185">Reference proteome</keyword>
<dbReference type="Pfam" id="PF00583">
    <property type="entry name" value="Acetyltransf_1"/>
    <property type="match status" value="1"/>
</dbReference>
<dbReference type="InterPro" id="IPR016181">
    <property type="entry name" value="Acyl_CoA_acyltransferase"/>
</dbReference>
<dbReference type="EMBL" id="ML975161">
    <property type="protein sequence ID" value="KAF1811594.1"/>
    <property type="molecule type" value="Genomic_DNA"/>
</dbReference>
<dbReference type="InterPro" id="IPR051016">
    <property type="entry name" value="Diverse_Substrate_AcTransf"/>
</dbReference>
<reference evidence="5 7" key="1">
    <citation type="submission" date="2020-01" db="EMBL/GenBank/DDBJ databases">
        <authorList>
            <consortium name="DOE Joint Genome Institute"/>
            <person name="Haridas S."/>
            <person name="Albert R."/>
            <person name="Binder M."/>
            <person name="Bloem J."/>
            <person name="Labutti K."/>
            <person name="Salamov A."/>
            <person name="Andreopoulos B."/>
            <person name="Baker S.E."/>
            <person name="Barry K."/>
            <person name="Bills G."/>
            <person name="Bluhm B.H."/>
            <person name="Cannon C."/>
            <person name="Castanera R."/>
            <person name="Culley D.E."/>
            <person name="Daum C."/>
            <person name="Ezra D."/>
            <person name="Gonzalez J.B."/>
            <person name="Henrissat B."/>
            <person name="Kuo A."/>
            <person name="Liang C."/>
            <person name="Lipzen A."/>
            <person name="Lutzoni F."/>
            <person name="Magnuson J."/>
            <person name="Mondo S."/>
            <person name="Nolan M."/>
            <person name="Ohm R."/>
            <person name="Pangilinan J."/>
            <person name="Park H.-J."/>
            <person name="Ramirez L."/>
            <person name="Alfaro M."/>
            <person name="Sun H."/>
            <person name="Tritt A."/>
            <person name="Yoshinaga Y."/>
            <person name="Zwiers L.-H."/>
            <person name="Turgeon B.G."/>
            <person name="Goodwin S.B."/>
            <person name="Spatafora J.W."/>
            <person name="Crous P.W."/>
            <person name="Grigoriev I.V."/>
        </authorList>
    </citation>
    <scope>NUCLEOTIDE SEQUENCE</scope>
    <source>
        <strain evidence="5 7">CBS 781.70</strain>
    </source>
</reference>
<keyword evidence="2 5" id="KW-0808">Transferase</keyword>
<evidence type="ECO:0000313" key="5">
    <source>
        <dbReference type="EMBL" id="KAF1811594.1"/>
    </source>
</evidence>
<dbReference type="InterPro" id="IPR000182">
    <property type="entry name" value="GNAT_dom"/>
</dbReference>
<organism evidence="5">
    <name type="scientific">Eremomyces bilateralis CBS 781.70</name>
    <dbReference type="NCBI Taxonomy" id="1392243"/>
    <lineage>
        <taxon>Eukaryota</taxon>
        <taxon>Fungi</taxon>
        <taxon>Dikarya</taxon>
        <taxon>Ascomycota</taxon>
        <taxon>Pezizomycotina</taxon>
        <taxon>Dothideomycetes</taxon>
        <taxon>Dothideomycetes incertae sedis</taxon>
        <taxon>Eremomycetales</taxon>
        <taxon>Eremomycetaceae</taxon>
        <taxon>Eremomyces</taxon>
    </lineage>
</organism>
<dbReference type="PANTHER" id="PTHR10545">
    <property type="entry name" value="DIAMINE N-ACETYLTRANSFERASE"/>
    <property type="match status" value="1"/>
</dbReference>
<dbReference type="CDD" id="cd04301">
    <property type="entry name" value="NAT_SF"/>
    <property type="match status" value="1"/>
</dbReference>